<comment type="caution">
    <text evidence="2">The sequence shown here is derived from an EMBL/GenBank/DDBJ whole genome shotgun (WGS) entry which is preliminary data.</text>
</comment>
<dbReference type="AlphaFoldDB" id="A0A8J4F659"/>
<dbReference type="EMBL" id="BNCO01000045">
    <property type="protein sequence ID" value="GIL61505.1"/>
    <property type="molecule type" value="Genomic_DNA"/>
</dbReference>
<evidence type="ECO:0000313" key="2">
    <source>
        <dbReference type="EMBL" id="GIL61505.1"/>
    </source>
</evidence>
<keyword evidence="3" id="KW-1185">Reference proteome</keyword>
<protein>
    <submittedName>
        <fullName evidence="2">Uncharacterized protein</fullName>
    </submittedName>
</protein>
<dbReference type="Proteomes" id="UP000747399">
    <property type="component" value="Unassembled WGS sequence"/>
</dbReference>
<proteinExistence type="predicted"/>
<organism evidence="2 3">
    <name type="scientific">Volvox africanus</name>
    <dbReference type="NCBI Taxonomy" id="51714"/>
    <lineage>
        <taxon>Eukaryota</taxon>
        <taxon>Viridiplantae</taxon>
        <taxon>Chlorophyta</taxon>
        <taxon>core chlorophytes</taxon>
        <taxon>Chlorophyceae</taxon>
        <taxon>CS clade</taxon>
        <taxon>Chlamydomonadales</taxon>
        <taxon>Volvocaceae</taxon>
        <taxon>Volvox</taxon>
    </lineage>
</organism>
<feature type="region of interest" description="Disordered" evidence="1">
    <location>
        <begin position="1"/>
        <end position="43"/>
    </location>
</feature>
<reference evidence="2" key="1">
    <citation type="journal article" date="2021" name="Proc. Natl. Acad. Sci. U.S.A.">
        <title>Three genomes in the algal genus Volvox reveal the fate of a haploid sex-determining region after a transition to homothallism.</title>
        <authorList>
            <person name="Yamamoto K."/>
            <person name="Hamaji T."/>
            <person name="Kawai-Toyooka H."/>
            <person name="Matsuzaki R."/>
            <person name="Takahashi F."/>
            <person name="Nishimura Y."/>
            <person name="Kawachi M."/>
            <person name="Noguchi H."/>
            <person name="Minakuchi Y."/>
            <person name="Umen J.G."/>
            <person name="Toyoda A."/>
            <person name="Nozaki H."/>
        </authorList>
    </citation>
    <scope>NUCLEOTIDE SEQUENCE</scope>
    <source>
        <strain evidence="2">NIES-3780</strain>
    </source>
</reference>
<name>A0A8J4F659_9CHLO</name>
<feature type="compositionally biased region" description="Polar residues" evidence="1">
    <location>
        <begin position="1"/>
        <end position="12"/>
    </location>
</feature>
<accession>A0A8J4F659</accession>
<sequence length="133" mass="15416">MRDGQLSSNDNKPPTLYPNPLPRNFSTREAHLLRPRSGIHANTSRCKLQQLDKLGSNRRLSRQVQPVRHQGHQQLHVCRERDAGGQQLTPRCHHRQCRTPTASPPLLSRHCRRQRALQPPQWRLPPHSHRAIP</sequence>
<evidence type="ECO:0000313" key="3">
    <source>
        <dbReference type="Proteomes" id="UP000747399"/>
    </source>
</evidence>
<feature type="region of interest" description="Disordered" evidence="1">
    <location>
        <begin position="95"/>
        <end position="133"/>
    </location>
</feature>
<evidence type="ECO:0000256" key="1">
    <source>
        <dbReference type="SAM" id="MobiDB-lite"/>
    </source>
</evidence>
<gene>
    <name evidence="2" type="ORF">Vafri_15937</name>
</gene>